<dbReference type="OrthoDB" id="9814042at2"/>
<dbReference type="Gene3D" id="1.25.40.10">
    <property type="entry name" value="Tetratricopeptide repeat domain"/>
    <property type="match status" value="2"/>
</dbReference>
<evidence type="ECO:0000256" key="2">
    <source>
        <dbReference type="ARBA" id="ARBA00022803"/>
    </source>
</evidence>
<keyword evidence="2 3" id="KW-0802">TPR repeat</keyword>
<evidence type="ECO:0000256" key="3">
    <source>
        <dbReference type="PROSITE-ProRule" id="PRU00339"/>
    </source>
</evidence>
<gene>
    <name evidence="4" type="ORF">PS880_05417</name>
</gene>
<dbReference type="Proteomes" id="UP000375525">
    <property type="component" value="Unassembled WGS sequence"/>
</dbReference>
<dbReference type="Pfam" id="PF14559">
    <property type="entry name" value="TPR_19"/>
    <property type="match status" value="1"/>
</dbReference>
<dbReference type="EMBL" id="CABVIH010000034">
    <property type="protein sequence ID" value="VVP51968.1"/>
    <property type="molecule type" value="Genomic_DNA"/>
</dbReference>
<dbReference type="InterPro" id="IPR019734">
    <property type="entry name" value="TPR_rpt"/>
</dbReference>
<reference evidence="4 5" key="1">
    <citation type="submission" date="2019-09" db="EMBL/GenBank/DDBJ databases">
        <authorList>
            <person name="Chandra G."/>
            <person name="Truman W A."/>
        </authorList>
    </citation>
    <scope>NUCLEOTIDE SEQUENCE [LARGE SCALE GENOMIC DNA]</scope>
    <source>
        <strain evidence="4">PS880</strain>
    </source>
</reference>
<dbReference type="Pfam" id="PF07719">
    <property type="entry name" value="TPR_2"/>
    <property type="match status" value="1"/>
</dbReference>
<accession>A0A5E7PS87</accession>
<dbReference type="PANTHER" id="PTHR12558:SF13">
    <property type="entry name" value="CELL DIVISION CYCLE PROTEIN 27 HOMOLOG"/>
    <property type="match status" value="1"/>
</dbReference>
<protein>
    <submittedName>
        <fullName evidence="4">Uncharacterized protein</fullName>
    </submittedName>
</protein>
<dbReference type="SMART" id="SM00028">
    <property type="entry name" value="TPR"/>
    <property type="match status" value="3"/>
</dbReference>
<dbReference type="InterPro" id="IPR013105">
    <property type="entry name" value="TPR_2"/>
</dbReference>
<dbReference type="PROSITE" id="PS50005">
    <property type="entry name" value="TPR"/>
    <property type="match status" value="2"/>
</dbReference>
<name>A0A5E7PS87_PSEFL</name>
<dbReference type="AlphaFoldDB" id="A0A5E7PS87"/>
<feature type="repeat" description="TPR" evidence="3">
    <location>
        <begin position="79"/>
        <end position="112"/>
    </location>
</feature>
<evidence type="ECO:0000313" key="4">
    <source>
        <dbReference type="EMBL" id="VVP51968.1"/>
    </source>
</evidence>
<dbReference type="SUPFAM" id="SSF48452">
    <property type="entry name" value="TPR-like"/>
    <property type="match status" value="1"/>
</dbReference>
<proteinExistence type="predicted"/>
<dbReference type="PANTHER" id="PTHR12558">
    <property type="entry name" value="CELL DIVISION CYCLE 16,23,27"/>
    <property type="match status" value="1"/>
</dbReference>
<sequence>MASSLMTKKISAITNLQPVISALSNGDSKLGEMLARKILKKQPRNAEVLHLCGVACLMRGRAEEAEALLLQALSLRDDASYWLKLALTRQKLDNDEGAETAFRQCLLLQPDNAQAANNLGNILKQQYRFAEAEEHYRNAIAHNPNYILAYPFASATTTHINVRIIGIAHETMAPPLQFAVEFVEQNVRQQRRERAALRRPFLPSADEST</sequence>
<feature type="repeat" description="TPR" evidence="3">
    <location>
        <begin position="113"/>
        <end position="146"/>
    </location>
</feature>
<keyword evidence="1" id="KW-0677">Repeat</keyword>
<organism evidence="4 5">
    <name type="scientific">Pseudomonas fluorescens</name>
    <dbReference type="NCBI Taxonomy" id="294"/>
    <lineage>
        <taxon>Bacteria</taxon>
        <taxon>Pseudomonadati</taxon>
        <taxon>Pseudomonadota</taxon>
        <taxon>Gammaproteobacteria</taxon>
        <taxon>Pseudomonadales</taxon>
        <taxon>Pseudomonadaceae</taxon>
        <taxon>Pseudomonas</taxon>
    </lineage>
</organism>
<evidence type="ECO:0000313" key="5">
    <source>
        <dbReference type="Proteomes" id="UP000375525"/>
    </source>
</evidence>
<evidence type="ECO:0000256" key="1">
    <source>
        <dbReference type="ARBA" id="ARBA00022737"/>
    </source>
</evidence>
<dbReference type="InterPro" id="IPR011990">
    <property type="entry name" value="TPR-like_helical_dom_sf"/>
</dbReference>